<keyword evidence="5" id="KW-1185">Reference proteome</keyword>
<feature type="transmembrane region" description="Helical" evidence="2">
    <location>
        <begin position="143"/>
        <end position="168"/>
    </location>
</feature>
<name>A0A7K1J5I7_9BIFI</name>
<feature type="region of interest" description="Disordered" evidence="1">
    <location>
        <begin position="1"/>
        <end position="59"/>
    </location>
</feature>
<keyword evidence="2" id="KW-1133">Transmembrane helix</keyword>
<keyword evidence="4" id="KW-0413">Isomerase</keyword>
<dbReference type="EMBL" id="WNLP01000006">
    <property type="protein sequence ID" value="MUH59923.1"/>
    <property type="molecule type" value="Genomic_DNA"/>
</dbReference>
<protein>
    <submittedName>
        <fullName evidence="4">Peptidylprolyl isomerase</fullName>
    </submittedName>
</protein>
<dbReference type="AlphaFoldDB" id="A0A7K1J5I7"/>
<evidence type="ECO:0000256" key="1">
    <source>
        <dbReference type="SAM" id="MobiDB-lite"/>
    </source>
</evidence>
<reference evidence="4 5" key="1">
    <citation type="submission" date="2019-09" db="EMBL/GenBank/DDBJ databases">
        <title>Bifidobacterium canis sp. nov., isolated from the digestive tract of German Shepherd dog puppy.</title>
        <authorList>
            <person name="Bunesova V."/>
        </authorList>
    </citation>
    <scope>NUCLEOTIDE SEQUENCE [LARGE SCALE GENOMIC DNA]</scope>
    <source>
        <strain evidence="4 5">GSD1FS</strain>
    </source>
</reference>
<keyword evidence="2" id="KW-0812">Transmembrane</keyword>
<evidence type="ECO:0000259" key="3">
    <source>
        <dbReference type="Pfam" id="PF13828"/>
    </source>
</evidence>
<evidence type="ECO:0000256" key="2">
    <source>
        <dbReference type="SAM" id="Phobius"/>
    </source>
</evidence>
<comment type="caution">
    <text evidence="4">The sequence shown here is derived from an EMBL/GenBank/DDBJ whole genome shotgun (WGS) entry which is preliminary data.</text>
</comment>
<gene>
    <name evidence="4" type="ORF">GSD1FS_1266</name>
</gene>
<dbReference type="InterPro" id="IPR025241">
    <property type="entry name" value="DUF4190"/>
</dbReference>
<proteinExistence type="predicted"/>
<keyword evidence="2" id="KW-0472">Membrane</keyword>
<feature type="compositionally biased region" description="Polar residues" evidence="1">
    <location>
        <begin position="1"/>
        <end position="23"/>
    </location>
</feature>
<evidence type="ECO:0000313" key="5">
    <source>
        <dbReference type="Proteomes" id="UP000487882"/>
    </source>
</evidence>
<dbReference type="GO" id="GO:0016853">
    <property type="term" value="F:isomerase activity"/>
    <property type="evidence" value="ECO:0007669"/>
    <property type="project" value="UniProtKB-KW"/>
</dbReference>
<accession>A0A7K1J5I7</accession>
<feature type="compositionally biased region" description="Polar residues" evidence="1">
    <location>
        <begin position="34"/>
        <end position="59"/>
    </location>
</feature>
<dbReference type="SUPFAM" id="SSF81995">
    <property type="entry name" value="beta-sandwich domain of Sec23/24"/>
    <property type="match status" value="1"/>
</dbReference>
<feature type="domain" description="DUF4190" evidence="3">
    <location>
        <begin position="100"/>
        <end position="151"/>
    </location>
</feature>
<dbReference type="Pfam" id="PF13828">
    <property type="entry name" value="DUF4190"/>
    <property type="match status" value="1"/>
</dbReference>
<feature type="transmembrane region" description="Helical" evidence="2">
    <location>
        <begin position="95"/>
        <end position="122"/>
    </location>
</feature>
<organism evidence="4 5">
    <name type="scientific">Bifidobacterium canis</name>
    <dbReference type="NCBI Taxonomy" id="2610880"/>
    <lineage>
        <taxon>Bacteria</taxon>
        <taxon>Bacillati</taxon>
        <taxon>Actinomycetota</taxon>
        <taxon>Actinomycetes</taxon>
        <taxon>Bifidobacteriales</taxon>
        <taxon>Bifidobacteriaceae</taxon>
        <taxon>Bifidobacterium</taxon>
    </lineage>
</organism>
<sequence length="206" mass="22850">MLLRMSNANSGMPQRNPESQNNPAYVPPAYGAQPNYTQQQPYGGQNANQPNQYPYANGQPNYTQQPNYMQPDYTQQYQAVPPQGYPSVNNPQDRWNGMCIAGFVCSFVIPVVGLILSIIALVQINKSGEKSKGMAIAGIAISAVRLVLEVVFFLLIVTGMLAGLGYALDYDYDYSYGDDDYDYSQYDDIDASYIANEQAVYDLVIM</sequence>
<evidence type="ECO:0000313" key="4">
    <source>
        <dbReference type="EMBL" id="MUH59923.1"/>
    </source>
</evidence>
<dbReference type="Proteomes" id="UP000487882">
    <property type="component" value="Unassembled WGS sequence"/>
</dbReference>